<dbReference type="InterPro" id="IPR028943">
    <property type="entry name" value="ZorC_EH_Signature_dom"/>
</dbReference>
<keyword evidence="3" id="KW-1185">Reference proteome</keyword>
<dbReference type="AlphaFoldDB" id="A0A1H2ZH93"/>
<dbReference type="STRING" id="356660.SAMN05444336_103512"/>
<reference evidence="2 3" key="1">
    <citation type="submission" date="2016-10" db="EMBL/GenBank/DDBJ databases">
        <authorList>
            <person name="de Groot N.N."/>
        </authorList>
    </citation>
    <scope>NUCLEOTIDE SEQUENCE [LARGE SCALE GENOMIC DNA]</scope>
    <source>
        <strain evidence="2 3">DSM 17890</strain>
    </source>
</reference>
<accession>A0A1H2ZH93</accession>
<name>A0A1H2ZH93_9RHOB</name>
<evidence type="ECO:0000313" key="3">
    <source>
        <dbReference type="Proteomes" id="UP000199118"/>
    </source>
</evidence>
<dbReference type="OrthoDB" id="3035290at2"/>
<dbReference type="EMBL" id="FNMZ01000003">
    <property type="protein sequence ID" value="SDX16810.1"/>
    <property type="molecule type" value="Genomic_DNA"/>
</dbReference>
<gene>
    <name evidence="2" type="ORF">SAMN05444336_103512</name>
</gene>
<dbReference type="RefSeq" id="WP_092681997.1">
    <property type="nucleotide sequence ID" value="NZ_FNMZ01000003.1"/>
</dbReference>
<feature type="domain" description="Zorya protein ZorC EH" evidence="1">
    <location>
        <begin position="30"/>
        <end position="434"/>
    </location>
</feature>
<dbReference type="Proteomes" id="UP000199118">
    <property type="component" value="Unassembled WGS sequence"/>
</dbReference>
<evidence type="ECO:0000313" key="2">
    <source>
        <dbReference type="EMBL" id="SDX16810.1"/>
    </source>
</evidence>
<proteinExistence type="predicted"/>
<dbReference type="Pfam" id="PF15611">
    <property type="entry name" value="EH_Signature"/>
    <property type="match status" value="1"/>
</dbReference>
<protein>
    <submittedName>
        <fullName evidence="2">EH_Signature domain-containing protein</fullName>
    </submittedName>
</protein>
<organism evidence="2 3">
    <name type="scientific">Albimonas donghaensis</name>
    <dbReference type="NCBI Taxonomy" id="356660"/>
    <lineage>
        <taxon>Bacteria</taxon>
        <taxon>Pseudomonadati</taxon>
        <taxon>Pseudomonadota</taxon>
        <taxon>Alphaproteobacteria</taxon>
        <taxon>Rhodobacterales</taxon>
        <taxon>Paracoccaceae</taxon>
        <taxon>Albimonas</taxon>
    </lineage>
</organism>
<sequence length="437" mass="49582">MSTLPLSQRLARLAPPEPAAAPNTTVIRRTIDRVLDAYGRPAPRAPDPERLLKEMARRIREWSWAETPLSFALEAAEAAFSLDFRGRADIEPVRRFFLEEAKVSDRPALLDALARIYVESFDALAEHTRQLAGALRLAVGRLGAQWRKLLENFPDLLDPAKAARQIAECMAALPDIWTGLKSLGLRQPHGPGLMAQAHLDFLGAVGPRLTRREEVERLFEWLKPPGQPALVAGAGQAIAALLRPWRDSGVPEDLKKLMTQRLLDLYGHPKVNRNPIWNDVPEALEGLFLHWLAGADIRMLFAVLKEVEKGHMWADREDFWWGLYKQGRISEVWVAFNREGHRAAMSRIPRDQRHGSENLRFALQKGEKDKSLLFMRIGDKIVVEGTFNFKVHVFEAGSKHAPPLYRPHYDVSNIRRRRNATAIPHLGNWQAKVLMEL</sequence>
<evidence type="ECO:0000259" key="1">
    <source>
        <dbReference type="Pfam" id="PF15611"/>
    </source>
</evidence>